<reference evidence="3" key="1">
    <citation type="journal article" date="2019" name="Int. J. Syst. Evol. Microbiol.">
        <title>The Global Catalogue of Microorganisms (GCM) 10K type strain sequencing project: providing services to taxonomists for standard genome sequencing and annotation.</title>
        <authorList>
            <consortium name="The Broad Institute Genomics Platform"/>
            <consortium name="The Broad Institute Genome Sequencing Center for Infectious Disease"/>
            <person name="Wu L."/>
            <person name="Ma J."/>
        </authorList>
    </citation>
    <scope>NUCLEOTIDE SEQUENCE [LARGE SCALE GENOMIC DNA]</scope>
    <source>
        <strain evidence="3">CGMCC 4.1469</strain>
    </source>
</reference>
<proteinExistence type="predicted"/>
<sequence>MRSRLFLIGLACALAACNTVYYAAWEKLGYEKRDLLKSAVKKARGEQKEAGEQFQDALTQLKKLTNYNGGSLESAYNRFKGEYEDCESQAARVRSQIREVDTVARDLFLEWEGEIRQYGNASLAADSRRKLAETRSRFEPLSRSLHAAEATMDPVLRQFHDQVLYLKHNLNAAAIGSLRGTADNIQGDIQRLLDQMNRSIAEADRFIQTL</sequence>
<organism evidence="2 3">
    <name type="scientific">Prosthecobacter fluviatilis</name>
    <dbReference type="NCBI Taxonomy" id="445931"/>
    <lineage>
        <taxon>Bacteria</taxon>
        <taxon>Pseudomonadati</taxon>
        <taxon>Verrucomicrobiota</taxon>
        <taxon>Verrucomicrobiia</taxon>
        <taxon>Verrucomicrobiales</taxon>
        <taxon>Verrucomicrobiaceae</taxon>
        <taxon>Prosthecobacter</taxon>
    </lineage>
</organism>
<feature type="signal peptide" evidence="1">
    <location>
        <begin position="1"/>
        <end position="23"/>
    </location>
</feature>
<dbReference type="InterPro" id="IPR021342">
    <property type="entry name" value="DUF2959"/>
</dbReference>
<evidence type="ECO:0000313" key="2">
    <source>
        <dbReference type="EMBL" id="MFC5454315.1"/>
    </source>
</evidence>
<evidence type="ECO:0000256" key="1">
    <source>
        <dbReference type="SAM" id="SignalP"/>
    </source>
</evidence>
<keyword evidence="3" id="KW-1185">Reference proteome</keyword>
<comment type="caution">
    <text evidence="2">The sequence shown here is derived from an EMBL/GenBank/DDBJ whole genome shotgun (WGS) entry which is preliminary data.</text>
</comment>
<dbReference type="RefSeq" id="WP_377164273.1">
    <property type="nucleotide sequence ID" value="NZ_JBHSMQ010000002.1"/>
</dbReference>
<name>A0ABW0KM45_9BACT</name>
<protein>
    <submittedName>
        <fullName evidence="2">DUF2959 domain-containing protein</fullName>
    </submittedName>
</protein>
<gene>
    <name evidence="2" type="ORF">ACFQDI_05560</name>
</gene>
<dbReference type="Pfam" id="PF11172">
    <property type="entry name" value="DUF2959"/>
    <property type="match status" value="1"/>
</dbReference>
<keyword evidence="1" id="KW-0732">Signal</keyword>
<dbReference type="Proteomes" id="UP001596052">
    <property type="component" value="Unassembled WGS sequence"/>
</dbReference>
<dbReference type="PROSITE" id="PS51257">
    <property type="entry name" value="PROKAR_LIPOPROTEIN"/>
    <property type="match status" value="1"/>
</dbReference>
<dbReference type="EMBL" id="JBHSMQ010000002">
    <property type="protein sequence ID" value="MFC5454315.1"/>
    <property type="molecule type" value="Genomic_DNA"/>
</dbReference>
<feature type="chain" id="PRO_5046321185" evidence="1">
    <location>
        <begin position="24"/>
        <end position="210"/>
    </location>
</feature>
<evidence type="ECO:0000313" key="3">
    <source>
        <dbReference type="Proteomes" id="UP001596052"/>
    </source>
</evidence>
<accession>A0ABW0KM45</accession>